<reference evidence="3" key="1">
    <citation type="journal article" date="2019" name="Int. J. Syst. Evol. Microbiol.">
        <title>The Global Catalogue of Microorganisms (GCM) 10K type strain sequencing project: providing services to taxonomists for standard genome sequencing and annotation.</title>
        <authorList>
            <consortium name="The Broad Institute Genomics Platform"/>
            <consortium name="The Broad Institute Genome Sequencing Center for Infectious Disease"/>
            <person name="Wu L."/>
            <person name="Ma J."/>
        </authorList>
    </citation>
    <scope>NUCLEOTIDE SEQUENCE [LARGE SCALE GENOMIC DNA]</scope>
    <source>
        <strain evidence="3">JCM 16953</strain>
    </source>
</reference>
<dbReference type="SUPFAM" id="SSF142433">
    <property type="entry name" value="CinA-like"/>
    <property type="match status" value="1"/>
</dbReference>
<dbReference type="Gene3D" id="3.90.950.20">
    <property type="entry name" value="CinA-like"/>
    <property type="match status" value="1"/>
</dbReference>
<feature type="domain" description="CinA C-terminal" evidence="1">
    <location>
        <begin position="5"/>
        <end position="152"/>
    </location>
</feature>
<dbReference type="Proteomes" id="UP001501821">
    <property type="component" value="Unassembled WGS sequence"/>
</dbReference>
<dbReference type="RefSeq" id="WP_344773248.1">
    <property type="nucleotide sequence ID" value="NZ_BAABAH010000003.1"/>
</dbReference>
<gene>
    <name evidence="2" type="ORF">GCM10022242_11520</name>
</gene>
<organism evidence="2 3">
    <name type="scientific">Nocardioides panacisoli</name>
    <dbReference type="NCBI Taxonomy" id="627624"/>
    <lineage>
        <taxon>Bacteria</taxon>
        <taxon>Bacillati</taxon>
        <taxon>Actinomycetota</taxon>
        <taxon>Actinomycetes</taxon>
        <taxon>Propionibacteriales</taxon>
        <taxon>Nocardioidaceae</taxon>
        <taxon>Nocardioides</taxon>
    </lineage>
</organism>
<dbReference type="InterPro" id="IPR036653">
    <property type="entry name" value="CinA-like_C"/>
</dbReference>
<comment type="caution">
    <text evidence="2">The sequence shown here is derived from an EMBL/GenBank/DDBJ whole genome shotgun (WGS) entry which is preliminary data.</text>
</comment>
<evidence type="ECO:0000313" key="3">
    <source>
        <dbReference type="Proteomes" id="UP001501821"/>
    </source>
</evidence>
<evidence type="ECO:0000313" key="2">
    <source>
        <dbReference type="EMBL" id="GAA3810659.1"/>
    </source>
</evidence>
<sequence length="166" mass="17151">MADETDLIDLLVAHGASVVTAESLTGGRLAARLTEAPGSSRAFLGGVVTYATEAKMAVLDVPEEIVEKYGVVSEECAREMAEGARRLYGSTYALSATGVAGPDRQEDKPVGTVFVGLAGPEGTEVLSLDLDGDRETIQKSTVAAAVEVLTERLGSAGRDPEDPALG</sequence>
<dbReference type="Pfam" id="PF02464">
    <property type="entry name" value="CinA"/>
    <property type="match status" value="1"/>
</dbReference>
<proteinExistence type="predicted"/>
<evidence type="ECO:0000259" key="1">
    <source>
        <dbReference type="Pfam" id="PF02464"/>
    </source>
</evidence>
<accession>A0ABP7I4X5</accession>
<protein>
    <recommendedName>
        <fullName evidence="1">CinA C-terminal domain-containing protein</fullName>
    </recommendedName>
</protein>
<dbReference type="NCBIfam" id="TIGR00199">
    <property type="entry name" value="PncC_domain"/>
    <property type="match status" value="1"/>
</dbReference>
<dbReference type="EMBL" id="BAABAH010000003">
    <property type="protein sequence ID" value="GAA3810659.1"/>
    <property type="molecule type" value="Genomic_DNA"/>
</dbReference>
<dbReference type="InterPro" id="IPR008136">
    <property type="entry name" value="CinA_C"/>
</dbReference>
<keyword evidence="3" id="KW-1185">Reference proteome</keyword>
<name>A0ABP7I4X5_9ACTN</name>